<evidence type="ECO:0000313" key="3">
    <source>
        <dbReference type="Proteomes" id="UP000198406"/>
    </source>
</evidence>
<reference evidence="2 3" key="1">
    <citation type="journal article" date="2015" name="Plant Cell">
        <title>Oil accumulation by the oleaginous diatom Fistulifera solaris as revealed by the genome and transcriptome.</title>
        <authorList>
            <person name="Tanaka T."/>
            <person name="Maeda Y."/>
            <person name="Veluchamy A."/>
            <person name="Tanaka M."/>
            <person name="Abida H."/>
            <person name="Marechal E."/>
            <person name="Bowler C."/>
            <person name="Muto M."/>
            <person name="Sunaga Y."/>
            <person name="Tanaka M."/>
            <person name="Yoshino T."/>
            <person name="Taniguchi T."/>
            <person name="Fukuda Y."/>
            <person name="Nemoto M."/>
            <person name="Matsumoto M."/>
            <person name="Wong P.S."/>
            <person name="Aburatani S."/>
            <person name="Fujibuchi W."/>
        </authorList>
    </citation>
    <scope>NUCLEOTIDE SEQUENCE [LARGE SCALE GENOMIC DNA]</scope>
    <source>
        <strain evidence="2 3">JPCC DA0580</strain>
    </source>
</reference>
<dbReference type="AlphaFoldDB" id="A0A1Z5KKF8"/>
<feature type="compositionally biased region" description="Polar residues" evidence="1">
    <location>
        <begin position="30"/>
        <end position="62"/>
    </location>
</feature>
<dbReference type="OrthoDB" id="49233at2759"/>
<feature type="region of interest" description="Disordered" evidence="1">
    <location>
        <begin position="30"/>
        <end position="72"/>
    </location>
</feature>
<dbReference type="InParanoid" id="A0A1Z5KKF8"/>
<organism evidence="2 3">
    <name type="scientific">Fistulifera solaris</name>
    <name type="common">Oleaginous diatom</name>
    <dbReference type="NCBI Taxonomy" id="1519565"/>
    <lineage>
        <taxon>Eukaryota</taxon>
        <taxon>Sar</taxon>
        <taxon>Stramenopiles</taxon>
        <taxon>Ochrophyta</taxon>
        <taxon>Bacillariophyta</taxon>
        <taxon>Bacillariophyceae</taxon>
        <taxon>Bacillariophycidae</taxon>
        <taxon>Naviculales</taxon>
        <taxon>Naviculaceae</taxon>
        <taxon>Fistulifera</taxon>
    </lineage>
</organism>
<sequence>MIFAENYVNTTHQKSKNVAFARDTIISSMQTKNSQDSMESTGYSSSPLNFGTSSDSHRSSSIPLPASHVHRTSSELQLRLDQEAAEARDLNMFYLMVNGIREKQRAKDPDINDFIQARMRAIHGTPQAQATPGVNVPSVVKVQPTDEDDWSVTGFVARAQTDDDGVFEMDL</sequence>
<dbReference type="EMBL" id="BDSP01000245">
    <property type="protein sequence ID" value="GAX26408.1"/>
    <property type="molecule type" value="Genomic_DNA"/>
</dbReference>
<keyword evidence="3" id="KW-1185">Reference proteome</keyword>
<dbReference type="Proteomes" id="UP000198406">
    <property type="component" value="Unassembled WGS sequence"/>
</dbReference>
<gene>
    <name evidence="2" type="ORF">FisN_37Hh042</name>
</gene>
<accession>A0A1Z5KKF8</accession>
<name>A0A1Z5KKF8_FISSO</name>
<protein>
    <submittedName>
        <fullName evidence="2">Uncharacterized protein</fullName>
    </submittedName>
</protein>
<evidence type="ECO:0000256" key="1">
    <source>
        <dbReference type="SAM" id="MobiDB-lite"/>
    </source>
</evidence>
<comment type="caution">
    <text evidence="2">The sequence shown here is derived from an EMBL/GenBank/DDBJ whole genome shotgun (WGS) entry which is preliminary data.</text>
</comment>
<proteinExistence type="predicted"/>
<evidence type="ECO:0000313" key="2">
    <source>
        <dbReference type="EMBL" id="GAX26408.1"/>
    </source>
</evidence>